<protein>
    <submittedName>
        <fullName evidence="2">Flp pilus assembly protein TadG</fullName>
    </submittedName>
</protein>
<evidence type="ECO:0000313" key="3">
    <source>
        <dbReference type="Proteomes" id="UP000548867"/>
    </source>
</evidence>
<dbReference type="EMBL" id="JACIDX010000006">
    <property type="protein sequence ID" value="MBB3954919.1"/>
    <property type="molecule type" value="Genomic_DNA"/>
</dbReference>
<sequence>MRLRALLGRLWRDRSGVSIIELGATMPVLLLIGLYGIEMANMTIVSLQVSQIAMSTADNASRLEQSSTSSVSPTVSETEINSVLTGAVQEGKSINLSTKGKVIVSSLELNSSTSKQYIHWQRCTGSMTAASAYGVESAVVTGMGPTGNQVTAASGMAVMFVEVYYQQSGLFGSMFVKPMTLHQEAAFLIRDSRNLTAGLSGTKTATC</sequence>
<keyword evidence="1" id="KW-0812">Transmembrane</keyword>
<keyword evidence="1" id="KW-0472">Membrane</keyword>
<accession>A0A7W6CHV4</accession>
<dbReference type="RefSeq" id="WP_183624793.1">
    <property type="nucleotide sequence ID" value="NZ_JACIDX010000006.1"/>
</dbReference>
<name>A0A7W6CHV4_9SPHN</name>
<evidence type="ECO:0000256" key="1">
    <source>
        <dbReference type="SAM" id="Phobius"/>
    </source>
</evidence>
<keyword evidence="3" id="KW-1185">Reference proteome</keyword>
<feature type="transmembrane region" description="Helical" evidence="1">
    <location>
        <begin position="20"/>
        <end position="37"/>
    </location>
</feature>
<organism evidence="2 3">
    <name type="scientific">Novosphingobium sediminicola</name>
    <dbReference type="NCBI Taxonomy" id="563162"/>
    <lineage>
        <taxon>Bacteria</taxon>
        <taxon>Pseudomonadati</taxon>
        <taxon>Pseudomonadota</taxon>
        <taxon>Alphaproteobacteria</taxon>
        <taxon>Sphingomonadales</taxon>
        <taxon>Sphingomonadaceae</taxon>
        <taxon>Novosphingobium</taxon>
    </lineage>
</organism>
<dbReference type="AlphaFoldDB" id="A0A7W6CHV4"/>
<keyword evidence="1" id="KW-1133">Transmembrane helix</keyword>
<dbReference type="Proteomes" id="UP000548867">
    <property type="component" value="Unassembled WGS sequence"/>
</dbReference>
<comment type="caution">
    <text evidence="2">The sequence shown here is derived from an EMBL/GenBank/DDBJ whole genome shotgun (WGS) entry which is preliminary data.</text>
</comment>
<reference evidence="2 3" key="1">
    <citation type="submission" date="2020-08" db="EMBL/GenBank/DDBJ databases">
        <title>Genomic Encyclopedia of Type Strains, Phase IV (KMG-IV): sequencing the most valuable type-strain genomes for metagenomic binning, comparative biology and taxonomic classification.</title>
        <authorList>
            <person name="Goeker M."/>
        </authorList>
    </citation>
    <scope>NUCLEOTIDE SEQUENCE [LARGE SCALE GENOMIC DNA]</scope>
    <source>
        <strain evidence="2 3">DSM 27057</strain>
    </source>
</reference>
<evidence type="ECO:0000313" key="2">
    <source>
        <dbReference type="EMBL" id="MBB3954919.1"/>
    </source>
</evidence>
<proteinExistence type="predicted"/>
<gene>
    <name evidence="2" type="ORF">GGR38_001868</name>
</gene>